<dbReference type="GO" id="GO:0000329">
    <property type="term" value="C:fungal-type vacuole membrane"/>
    <property type="evidence" value="ECO:0007669"/>
    <property type="project" value="UniProtKB-ARBA"/>
</dbReference>
<dbReference type="InterPro" id="IPR011547">
    <property type="entry name" value="SLC26A/SulP_dom"/>
</dbReference>
<dbReference type="InterPro" id="IPR052706">
    <property type="entry name" value="Membrane-Transporter-like"/>
</dbReference>
<evidence type="ECO:0000256" key="8">
    <source>
        <dbReference type="ARBA" id="ARBA00022692"/>
    </source>
</evidence>
<keyword evidence="8 17" id="KW-0812">Transmembrane</keyword>
<evidence type="ECO:0000256" key="6">
    <source>
        <dbReference type="ARBA" id="ARBA00022448"/>
    </source>
</evidence>
<dbReference type="GO" id="GO:0006260">
    <property type="term" value="P:DNA replication"/>
    <property type="evidence" value="ECO:0007669"/>
    <property type="project" value="UniProtKB-KW"/>
</dbReference>
<dbReference type="InterPro" id="IPR014710">
    <property type="entry name" value="RmlC-like_jellyroll"/>
</dbReference>
<dbReference type="FunFam" id="3.30.750.24:FF:000012">
    <property type="entry name" value="Sulfate transporter family protein"/>
    <property type="match status" value="1"/>
</dbReference>
<keyword evidence="12 17" id="KW-0472">Membrane</keyword>
<keyword evidence="11 17" id="KW-1133">Transmembrane helix</keyword>
<feature type="compositionally biased region" description="Polar residues" evidence="16">
    <location>
        <begin position="790"/>
        <end position="813"/>
    </location>
</feature>
<comment type="function">
    <text evidence="1">The GINS complex plays an essential role in the initiation of DNA replication.</text>
</comment>
<evidence type="ECO:0000256" key="12">
    <source>
        <dbReference type="ARBA" id="ARBA00023136"/>
    </source>
</evidence>
<dbReference type="PROSITE" id="PS50801">
    <property type="entry name" value="STAS"/>
    <property type="match status" value="1"/>
</dbReference>
<dbReference type="CDD" id="cd01389">
    <property type="entry name" value="HMG-box_ROX1-like"/>
    <property type="match status" value="1"/>
</dbReference>
<organism evidence="21 22">
    <name type="scientific">Lasallia pustulata</name>
    <dbReference type="NCBI Taxonomy" id="136370"/>
    <lineage>
        <taxon>Eukaryota</taxon>
        <taxon>Fungi</taxon>
        <taxon>Dikarya</taxon>
        <taxon>Ascomycota</taxon>
        <taxon>Pezizomycotina</taxon>
        <taxon>Lecanoromycetes</taxon>
        <taxon>OSLEUM clade</taxon>
        <taxon>Umbilicariomycetidae</taxon>
        <taxon>Umbilicariales</taxon>
        <taxon>Umbilicariaceae</taxon>
        <taxon>Lasallia</taxon>
    </lineage>
</organism>
<feature type="transmembrane region" description="Helical" evidence="17">
    <location>
        <begin position="1366"/>
        <end position="1398"/>
    </location>
</feature>
<accession>A0A1W5D9S0</accession>
<proteinExistence type="inferred from homology"/>
<evidence type="ECO:0000256" key="1">
    <source>
        <dbReference type="ARBA" id="ARBA00002340"/>
    </source>
</evidence>
<keyword evidence="9" id="KW-0235">DNA replication</keyword>
<dbReference type="GO" id="GO:0003677">
    <property type="term" value="F:DNA binding"/>
    <property type="evidence" value="ECO:0007669"/>
    <property type="project" value="UniProtKB-UniRule"/>
</dbReference>
<dbReference type="SUPFAM" id="SSF47095">
    <property type="entry name" value="HMG-box"/>
    <property type="match status" value="1"/>
</dbReference>
<dbReference type="PROSITE" id="PS50042">
    <property type="entry name" value="CNMP_BINDING_3"/>
    <property type="match status" value="1"/>
</dbReference>
<dbReference type="InterPro" id="IPR002645">
    <property type="entry name" value="STAS_dom"/>
</dbReference>
<dbReference type="CDD" id="cd07042">
    <property type="entry name" value="STAS_SulP_like_sulfate_transporter"/>
    <property type="match status" value="1"/>
</dbReference>
<dbReference type="FunFam" id="1.20.58.1030:FF:000003">
    <property type="entry name" value="DNA replication complex GINS protein PSF1"/>
    <property type="match status" value="1"/>
</dbReference>
<feature type="domain" description="Cyclic nucleotide-binding" evidence="18">
    <location>
        <begin position="1628"/>
        <end position="1728"/>
    </location>
</feature>
<dbReference type="InterPro" id="IPR018490">
    <property type="entry name" value="cNMP-bd_dom_sf"/>
</dbReference>
<evidence type="ECO:0000259" key="20">
    <source>
        <dbReference type="PROSITE" id="PS50801"/>
    </source>
</evidence>
<feature type="transmembrane region" description="Helical" evidence="17">
    <location>
        <begin position="974"/>
        <end position="999"/>
    </location>
</feature>
<dbReference type="InterPro" id="IPR009071">
    <property type="entry name" value="HMG_box_dom"/>
</dbReference>
<feature type="transmembrane region" description="Helical" evidence="17">
    <location>
        <begin position="1232"/>
        <end position="1253"/>
    </location>
</feature>
<feature type="region of interest" description="Disordered" evidence="16">
    <location>
        <begin position="117"/>
        <end position="190"/>
    </location>
</feature>
<comment type="similarity">
    <text evidence="4">Belongs to the GINS1/PSF1 family.</text>
</comment>
<reference evidence="22" key="1">
    <citation type="submission" date="2017-03" db="EMBL/GenBank/DDBJ databases">
        <authorList>
            <person name="Sharma R."/>
            <person name="Thines M."/>
        </authorList>
    </citation>
    <scope>NUCLEOTIDE SEQUENCE [LARGE SCALE GENOMIC DNA]</scope>
</reference>
<keyword evidence="13 15" id="KW-0539">Nucleus</keyword>
<dbReference type="SMART" id="SM00100">
    <property type="entry name" value="cNMP"/>
    <property type="match status" value="1"/>
</dbReference>
<dbReference type="SMART" id="SM00398">
    <property type="entry name" value="HMG"/>
    <property type="match status" value="1"/>
</dbReference>
<keyword evidence="10" id="KW-0029">Amino-acid transport</keyword>
<evidence type="ECO:0000256" key="5">
    <source>
        <dbReference type="ARBA" id="ARBA00015143"/>
    </source>
</evidence>
<dbReference type="Pfam" id="PF01740">
    <property type="entry name" value="STAS"/>
    <property type="match status" value="1"/>
</dbReference>
<feature type="domain" description="STAS" evidence="20">
    <location>
        <begin position="1436"/>
        <end position="1544"/>
    </location>
</feature>
<dbReference type="Gene3D" id="2.60.120.10">
    <property type="entry name" value="Jelly Rolls"/>
    <property type="match status" value="1"/>
</dbReference>
<feature type="transmembrane region" description="Helical" evidence="17">
    <location>
        <begin position="1072"/>
        <end position="1098"/>
    </location>
</feature>
<evidence type="ECO:0000259" key="18">
    <source>
        <dbReference type="PROSITE" id="PS50042"/>
    </source>
</evidence>
<evidence type="ECO:0000256" key="10">
    <source>
        <dbReference type="ARBA" id="ARBA00022970"/>
    </source>
</evidence>
<dbReference type="Proteomes" id="UP000192927">
    <property type="component" value="Unassembled WGS sequence"/>
</dbReference>
<dbReference type="CDD" id="cd00038">
    <property type="entry name" value="CAP_ED"/>
    <property type="match status" value="1"/>
</dbReference>
<dbReference type="PANTHER" id="PTHR43310:SF4">
    <property type="entry name" value="AFR304WP"/>
    <property type="match status" value="1"/>
</dbReference>
<dbReference type="GO" id="GO:0034490">
    <property type="term" value="P:basic amino acid transmembrane import into vacuole"/>
    <property type="evidence" value="ECO:0007669"/>
    <property type="project" value="UniProtKB-ARBA"/>
</dbReference>
<comment type="subcellular location">
    <subcellularLocation>
        <location evidence="2">Nucleus</location>
    </subcellularLocation>
    <subcellularLocation>
        <location evidence="3">Vacuole membrane</location>
        <topology evidence="3">Multi-pass membrane protein</topology>
    </subcellularLocation>
</comment>
<dbReference type="EMBL" id="FWEW01003599">
    <property type="protein sequence ID" value="SLM39908.1"/>
    <property type="molecule type" value="Genomic_DNA"/>
</dbReference>
<evidence type="ECO:0000256" key="7">
    <source>
        <dbReference type="ARBA" id="ARBA00022554"/>
    </source>
</evidence>
<feature type="transmembrane region" description="Helical" evidence="17">
    <location>
        <begin position="1320"/>
        <end position="1345"/>
    </location>
</feature>
<dbReference type="InterPro" id="IPR036513">
    <property type="entry name" value="STAS_dom_sf"/>
</dbReference>
<evidence type="ECO:0000256" key="14">
    <source>
        <dbReference type="ARBA" id="ARBA00067388"/>
    </source>
</evidence>
<evidence type="ECO:0000256" key="17">
    <source>
        <dbReference type="SAM" id="Phobius"/>
    </source>
</evidence>
<evidence type="ECO:0000256" key="15">
    <source>
        <dbReference type="PROSITE-ProRule" id="PRU00267"/>
    </source>
</evidence>
<dbReference type="SUPFAM" id="SSF51206">
    <property type="entry name" value="cAMP-binding domain-like"/>
    <property type="match status" value="1"/>
</dbReference>
<dbReference type="Gene3D" id="1.20.58.1030">
    <property type="match status" value="1"/>
</dbReference>
<dbReference type="PANTHER" id="PTHR43310">
    <property type="entry name" value="SULFATE TRANSPORTER YBAR-RELATED"/>
    <property type="match status" value="1"/>
</dbReference>
<feature type="compositionally biased region" description="Polar residues" evidence="16">
    <location>
        <begin position="150"/>
        <end position="159"/>
    </location>
</feature>
<feature type="region of interest" description="Disordered" evidence="16">
    <location>
        <begin position="1809"/>
        <end position="1828"/>
    </location>
</feature>
<evidence type="ECO:0000256" key="16">
    <source>
        <dbReference type="SAM" id="MobiDB-lite"/>
    </source>
</evidence>
<evidence type="ECO:0000256" key="3">
    <source>
        <dbReference type="ARBA" id="ARBA00004128"/>
    </source>
</evidence>
<feature type="compositionally biased region" description="Polar residues" evidence="16">
    <location>
        <begin position="838"/>
        <end position="853"/>
    </location>
</feature>
<feature type="region of interest" description="Disordered" evidence="16">
    <location>
        <begin position="288"/>
        <end position="330"/>
    </location>
</feature>
<evidence type="ECO:0000256" key="2">
    <source>
        <dbReference type="ARBA" id="ARBA00004123"/>
    </source>
</evidence>
<dbReference type="Pfam" id="PF00916">
    <property type="entry name" value="Sulfate_transp"/>
    <property type="match status" value="1"/>
</dbReference>
<keyword evidence="6" id="KW-0813">Transport</keyword>
<evidence type="ECO:0000313" key="22">
    <source>
        <dbReference type="Proteomes" id="UP000192927"/>
    </source>
</evidence>
<evidence type="ECO:0000256" key="4">
    <source>
        <dbReference type="ARBA" id="ARBA00006677"/>
    </source>
</evidence>
<feature type="transmembrane region" description="Helical" evidence="17">
    <location>
        <begin position="1105"/>
        <end position="1128"/>
    </location>
</feature>
<dbReference type="Gene3D" id="1.10.30.10">
    <property type="entry name" value="High mobility group box domain"/>
    <property type="match status" value="1"/>
</dbReference>
<dbReference type="GO" id="GO:0000811">
    <property type="term" value="C:GINS complex"/>
    <property type="evidence" value="ECO:0007669"/>
    <property type="project" value="InterPro"/>
</dbReference>
<dbReference type="PROSITE" id="PS50118">
    <property type="entry name" value="HMG_BOX_2"/>
    <property type="match status" value="1"/>
</dbReference>
<feature type="transmembrane region" description="Helical" evidence="17">
    <location>
        <begin position="1172"/>
        <end position="1192"/>
    </location>
</feature>
<feature type="region of interest" description="Disordered" evidence="16">
    <location>
        <begin position="660"/>
        <end position="692"/>
    </location>
</feature>
<feature type="DNA-binding region" description="HMG box" evidence="15">
    <location>
        <begin position="230"/>
        <end position="298"/>
    </location>
</feature>
<evidence type="ECO:0000313" key="21">
    <source>
        <dbReference type="EMBL" id="SLM39908.1"/>
    </source>
</evidence>
<feature type="domain" description="HMG box" evidence="19">
    <location>
        <begin position="230"/>
        <end position="298"/>
    </location>
</feature>
<feature type="region of interest" description="Disordered" evidence="16">
    <location>
        <begin position="786"/>
        <end position="925"/>
    </location>
</feature>
<dbReference type="Pfam" id="PF00505">
    <property type="entry name" value="HMG_box"/>
    <property type="match status" value="1"/>
</dbReference>
<dbReference type="SUPFAM" id="SSF52091">
    <property type="entry name" value="SpoIIaa-like"/>
    <property type="match status" value="1"/>
</dbReference>
<feature type="transmembrane region" description="Helical" evidence="17">
    <location>
        <begin position="1148"/>
        <end position="1165"/>
    </location>
</feature>
<dbReference type="Pfam" id="PF00027">
    <property type="entry name" value="cNMP_binding"/>
    <property type="match status" value="1"/>
</dbReference>
<dbReference type="InterPro" id="IPR036910">
    <property type="entry name" value="HMG_box_dom_sf"/>
</dbReference>
<keyword evidence="15" id="KW-0238">DNA-binding</keyword>
<evidence type="ECO:0000256" key="11">
    <source>
        <dbReference type="ARBA" id="ARBA00022989"/>
    </source>
</evidence>
<dbReference type="CDD" id="cd11710">
    <property type="entry name" value="GINS_A_psf1"/>
    <property type="match status" value="1"/>
</dbReference>
<dbReference type="InterPro" id="IPR021151">
    <property type="entry name" value="GINS_A"/>
</dbReference>
<dbReference type="InterPro" id="IPR000595">
    <property type="entry name" value="cNMP-bd_dom"/>
</dbReference>
<protein>
    <recommendedName>
        <fullName evidence="5">DNA replication complex GINS protein PSF1</fullName>
    </recommendedName>
    <alternativeName>
        <fullName evidence="14">DNA replication complex GINS protein psf1</fullName>
    </alternativeName>
</protein>
<feature type="compositionally biased region" description="Basic and acidic residues" evidence="16">
    <location>
        <begin position="816"/>
        <end position="825"/>
    </location>
</feature>
<keyword evidence="7" id="KW-0926">Vacuole</keyword>
<evidence type="ECO:0000256" key="13">
    <source>
        <dbReference type="ARBA" id="ARBA00023242"/>
    </source>
</evidence>
<keyword evidence="22" id="KW-1185">Reference proteome</keyword>
<feature type="compositionally biased region" description="Polar residues" evidence="16">
    <location>
        <begin position="660"/>
        <end position="670"/>
    </location>
</feature>
<feature type="transmembrane region" description="Helical" evidence="17">
    <location>
        <begin position="1011"/>
        <end position="1029"/>
    </location>
</feature>
<dbReference type="SUPFAM" id="SSF158573">
    <property type="entry name" value="GINS helical bundle-like"/>
    <property type="match status" value="1"/>
</dbReference>
<name>A0A1W5D9S0_9LECA</name>
<dbReference type="InterPro" id="IPR005339">
    <property type="entry name" value="GINS_Psf1"/>
</dbReference>
<dbReference type="Pfam" id="PF05916">
    <property type="entry name" value="Sld5"/>
    <property type="match status" value="1"/>
</dbReference>
<feature type="compositionally biased region" description="Basic and acidic residues" evidence="16">
    <location>
        <begin position="179"/>
        <end position="188"/>
    </location>
</feature>
<feature type="compositionally biased region" description="Acidic residues" evidence="16">
    <location>
        <begin position="317"/>
        <end position="330"/>
    </location>
</feature>
<dbReference type="Gene3D" id="3.30.750.24">
    <property type="entry name" value="STAS domain"/>
    <property type="match status" value="1"/>
</dbReference>
<evidence type="ECO:0000256" key="9">
    <source>
        <dbReference type="ARBA" id="ARBA00022705"/>
    </source>
</evidence>
<sequence length="1853" mass="204803">MVKQGPPSPAPSNGGELQYGLHHLVQHNAATHYQPQQYPFEDAGYVQSGTNTSYGSPPSGHLMADQYGRVLYRGPYRESNDVGLGIQYSGYESPTYYQNNNSGYYGATPDRQNYQAQGYHVSTPPTPTASDQSSRAGGRRTRSGRPIAPNRSSQFSKSNTPDKARTSGSPRVKKSAKHSKSDRSKVPKIDAPLSELTKDFEHIPIRNMEEWVHRPVEVRLKEVEKRKGYVTRPMNSFMLYRSAYAERTKLWCLQNNHQIVSSVSGESWPLEPPKIREQYNEYARVERDNHQKAHPGYKFSPSKAQGLNRKRKGASEAVDEEESSDLDDLDFDWRPSAQKKSKARHIKRVGRDAGYPANSATQDLLGMMPLELNTNLNRSSYQATNPGKPLPTDMASQELYGQYLQTTIHPNINSHNIEDVRFRKTDIPSMSYGPAQPVIGLPGAHHYELLDEHSNHDGPPTLRETQVDPQLLAYDDDCLGLPHGLGSIQQYNEYDQESLFGNGSQQLEYQEAPTYNTVTDPWQIGGEVGHVDAADDFDRWMEENNNRERPTDLMYGESGYKLVQHAKRTQALQHLPPYQTEIVRAVVREVRDLDKDVTNILGPFQGSFNPSAEPATACNLLVNHLCVRRNKRCLLAYHRVRSEKLEEMCWNGCDVIDQPQQQKQGISNSDADGRSLGSEAGNQSSLSPEEEEYVRQYGDMLAAYKGQWTDIDLTGSLEPPRDLFIDVRVLKDAGQIETEYGAITLTKNTAADAAHNASQSVREETAELAAWALSDAASILGGTSPARQHAFSSTPTTTATNLESSHGANSDSEAFTGRESHDSSRPDAIQEVSEPDSVENTPASQRSPITSVLTEMIRASPTTGDELGSAGGDNSRSGSLAGETRDDRCTFQASERTPLIRKRPASESVHSVPSTRIHDLESQKSHRRRAFSTVRKALTWPKEHALVVVRRATNPKSWDKKSIWEQGVLQPARYLPAVILGLLLNILDALSYGMILFPLGQPIFESLGTDGISMFYVSCIVSQLVYSLGGSVFRGGVGSEMIEVVPFFHRMAFTIVGRVGANNAKAVLATTILSYSMSSVLTGLVFFIMGSCKIGFLIGFFPRHILIGCIGGVGWFLVATGLEVSAKLDGNLGYTLATLKSLIKPDTLFLWLIPLLLAIVLLAIQRWNKHPLLFPIYFSAIPAIFYFFVAAIPDLSVGQLRDKGWIFAAPEAGVPFYHFYELYDFNAVDWKALGATVPAMFALTFFGILHVPINVPALGLSVGEDHVDVDRELRAHGYSNVLSGICGSIQNYLVYTNSLLFIRSGGNSRVAGCMLASGTFGILIAGPVIVGYIPIMVVGTLIFTLGIDLMREALVDPWGKVHRLEYLTILIIVVTMGAYDFVVGILVGIVLACVSYVLQTSQVSAIRGTLSGNFASSTVRRHPIQHRFLEDVGQQISVIKLAGYLFFGTIVGVENRIRALLDDTFQAQPVRFLVLDLANVHGVDFSAAEAFSRISRVLNGKNVELIMCGITVDTEVGKSLSNVGIFNADGVQLFEDLNSALEYCENELLKAFYQQSDALTQAKGGSEHLDVRKHASNTFLQETMPDSPRRLQLREVATATLHDVNVVPPTKWQQHEQPLSLIMQTFSNLSTKDEDFWSRVAPFFERKEHRAGTVLYHRGDRSDSFYLLEVGILKAEYILPQGQFSELIVAGTTCGELPFFSGTDRSATTTAERHCVAWVLNREKWEDLQKKQPDVAQELLTISLKLTSERMEAVTKYILMTSAGVVLYEMAFTVHKPPFSRRTTVGSALVGEAGRDLFSTRGVSGGATYRGNSMGKESLGDGPHPVPVHVGKLVKRTHSGYQASKSDGEEVAR</sequence>
<evidence type="ECO:0000259" key="19">
    <source>
        <dbReference type="PROSITE" id="PS50118"/>
    </source>
</evidence>
<dbReference type="InterPro" id="IPR036224">
    <property type="entry name" value="GINS_bundle-like_dom_sf"/>
</dbReference>